<sequence length="129" mass="14582">MLTTTPITDMAGAAIVQYIVLRRDLLTALNWPIGALVAQACHASTAALHLYRDEEVVQTYLSNLDSMHKIVLEAKNEDDLKQLSASLSEGGVQYKLWVEQPENYPTCLATRPYVKSDIQKYFKKFKLYS</sequence>
<dbReference type="KEGG" id="aqu:100639371"/>
<dbReference type="PANTHER" id="PTHR46194">
    <property type="entry name" value="PEPTIDYL-TRNA HYDROLASE PTRHD1-RELATED"/>
    <property type="match status" value="1"/>
</dbReference>
<dbReference type="eggNOG" id="KOG3305">
    <property type="taxonomic scope" value="Eukaryota"/>
</dbReference>
<dbReference type="OrthoDB" id="201213at2759"/>
<evidence type="ECO:0000313" key="5">
    <source>
        <dbReference type="Proteomes" id="UP000007879"/>
    </source>
</evidence>
<dbReference type="SUPFAM" id="SSF102462">
    <property type="entry name" value="Peptidyl-tRNA hydrolase II"/>
    <property type="match status" value="1"/>
</dbReference>
<keyword evidence="5" id="KW-1185">Reference proteome</keyword>
<dbReference type="Pfam" id="PF01981">
    <property type="entry name" value="PTH2"/>
    <property type="match status" value="1"/>
</dbReference>
<dbReference type="EnsemblMetazoa" id="XM_003388841.3">
    <property type="protein sequence ID" value="XP_003388889.2"/>
    <property type="gene ID" value="LOC100639371"/>
</dbReference>
<keyword evidence="2" id="KW-0378">Hydrolase</keyword>
<accession>A0A1X7U6C0</accession>
<dbReference type="GO" id="GO:0004045">
    <property type="term" value="F:peptidyl-tRNA hydrolase activity"/>
    <property type="evidence" value="ECO:0007669"/>
    <property type="project" value="UniProtKB-EC"/>
</dbReference>
<dbReference type="InterPro" id="IPR002833">
    <property type="entry name" value="PTH2"/>
</dbReference>
<name>A0A1X7U6C0_AMPQE</name>
<reference evidence="5" key="1">
    <citation type="journal article" date="2010" name="Nature">
        <title>The Amphimedon queenslandica genome and the evolution of animal complexity.</title>
        <authorList>
            <person name="Srivastava M."/>
            <person name="Simakov O."/>
            <person name="Chapman J."/>
            <person name="Fahey B."/>
            <person name="Gauthier M.E."/>
            <person name="Mitros T."/>
            <person name="Richards G.S."/>
            <person name="Conaco C."/>
            <person name="Dacre M."/>
            <person name="Hellsten U."/>
            <person name="Larroux C."/>
            <person name="Putnam N.H."/>
            <person name="Stanke M."/>
            <person name="Adamska M."/>
            <person name="Darling A."/>
            <person name="Degnan S.M."/>
            <person name="Oakley T.H."/>
            <person name="Plachetzki D.C."/>
            <person name="Zhai Y."/>
            <person name="Adamski M."/>
            <person name="Calcino A."/>
            <person name="Cummins S.F."/>
            <person name="Goodstein D.M."/>
            <person name="Harris C."/>
            <person name="Jackson D.J."/>
            <person name="Leys S.P."/>
            <person name="Shu S."/>
            <person name="Woodcroft B.J."/>
            <person name="Vervoort M."/>
            <person name="Kosik K.S."/>
            <person name="Manning G."/>
            <person name="Degnan B.M."/>
            <person name="Rokhsar D.S."/>
        </authorList>
    </citation>
    <scope>NUCLEOTIDE SEQUENCE [LARGE SCALE GENOMIC DNA]</scope>
</reference>
<reference evidence="4" key="2">
    <citation type="submission" date="2017-05" db="UniProtKB">
        <authorList>
            <consortium name="EnsemblMetazoa"/>
        </authorList>
    </citation>
    <scope>IDENTIFICATION</scope>
</reference>
<comment type="catalytic activity">
    <reaction evidence="3">
        <text>an N-acyl-L-alpha-aminoacyl-tRNA + H2O = an N-acyl-L-amino acid + a tRNA + H(+)</text>
        <dbReference type="Rhea" id="RHEA:54448"/>
        <dbReference type="Rhea" id="RHEA-COMP:10123"/>
        <dbReference type="Rhea" id="RHEA-COMP:13883"/>
        <dbReference type="ChEBI" id="CHEBI:15377"/>
        <dbReference type="ChEBI" id="CHEBI:15378"/>
        <dbReference type="ChEBI" id="CHEBI:59874"/>
        <dbReference type="ChEBI" id="CHEBI:78442"/>
        <dbReference type="ChEBI" id="CHEBI:138191"/>
        <dbReference type="EC" id="3.1.1.29"/>
    </reaction>
</comment>
<dbReference type="PANTHER" id="PTHR46194:SF1">
    <property type="entry name" value="PEPTIDYL-TRNA HYDROLASE PTRHD1-RELATED"/>
    <property type="match status" value="1"/>
</dbReference>
<dbReference type="CDD" id="cd02429">
    <property type="entry name" value="PTH2_like"/>
    <property type="match status" value="1"/>
</dbReference>
<dbReference type="Proteomes" id="UP000007879">
    <property type="component" value="Unassembled WGS sequence"/>
</dbReference>
<proteinExistence type="predicted"/>
<dbReference type="EnsemblMetazoa" id="Aqu2.1.23305_001">
    <property type="protein sequence ID" value="Aqu2.1.23305_001"/>
    <property type="gene ID" value="Aqu2.1.23305"/>
</dbReference>
<dbReference type="InParanoid" id="A0A1X7U6C0"/>
<dbReference type="AlphaFoldDB" id="A0A1X7U6C0"/>
<gene>
    <name evidence="4" type="primary">100639371</name>
</gene>
<dbReference type="EC" id="3.1.1.29" evidence="1"/>
<evidence type="ECO:0000256" key="2">
    <source>
        <dbReference type="ARBA" id="ARBA00022801"/>
    </source>
</evidence>
<dbReference type="Gene3D" id="3.40.1490.10">
    <property type="entry name" value="Bit1"/>
    <property type="match status" value="1"/>
</dbReference>
<organism evidence="4">
    <name type="scientific">Amphimedon queenslandica</name>
    <name type="common">Sponge</name>
    <dbReference type="NCBI Taxonomy" id="400682"/>
    <lineage>
        <taxon>Eukaryota</taxon>
        <taxon>Metazoa</taxon>
        <taxon>Porifera</taxon>
        <taxon>Demospongiae</taxon>
        <taxon>Heteroscleromorpha</taxon>
        <taxon>Haplosclerida</taxon>
        <taxon>Niphatidae</taxon>
        <taxon>Amphimedon</taxon>
    </lineage>
</organism>
<evidence type="ECO:0000313" key="4">
    <source>
        <dbReference type="EnsemblMetazoa" id="Aqu2.1.23305_001"/>
    </source>
</evidence>
<evidence type="ECO:0000256" key="1">
    <source>
        <dbReference type="ARBA" id="ARBA00013260"/>
    </source>
</evidence>
<evidence type="ECO:0000256" key="3">
    <source>
        <dbReference type="ARBA" id="ARBA00048707"/>
    </source>
</evidence>
<dbReference type="InterPro" id="IPR023476">
    <property type="entry name" value="Pep_tRNA_hydro_II_dom_sf"/>
</dbReference>
<dbReference type="InterPro" id="IPR042237">
    <property type="entry name" value="PTRHD1"/>
</dbReference>
<dbReference type="OMA" id="AIIAQCC"/>
<protein>
    <recommendedName>
        <fullName evidence="1">peptidyl-tRNA hydrolase</fullName>
        <ecNumber evidence="1">3.1.1.29</ecNumber>
    </recommendedName>
</protein>